<dbReference type="AlphaFoldDB" id="A0A1E1L4H8"/>
<dbReference type="SUPFAM" id="SSF54593">
    <property type="entry name" value="Glyoxalase/Bleomycin resistance protein/Dihydroxybiphenyl dioxygenase"/>
    <property type="match status" value="1"/>
</dbReference>
<comment type="caution">
    <text evidence="1">The sequence shown here is derived from an EMBL/GenBank/DDBJ whole genome shotgun (WGS) entry which is preliminary data.</text>
</comment>
<reference evidence="2" key="1">
    <citation type="submission" date="2016-03" db="EMBL/GenBank/DDBJ databases">
        <authorList>
            <person name="Ploux O."/>
        </authorList>
    </citation>
    <scope>NUCLEOTIDE SEQUENCE [LARGE SCALE GENOMIC DNA]</scope>
    <source>
        <strain evidence="2">UK7</strain>
    </source>
</reference>
<evidence type="ECO:0008006" key="3">
    <source>
        <dbReference type="Google" id="ProtNLM"/>
    </source>
</evidence>
<keyword evidence="2" id="KW-1185">Reference proteome</keyword>
<dbReference type="Pfam" id="PF13669">
    <property type="entry name" value="Glyoxalase_4"/>
    <property type="match status" value="1"/>
</dbReference>
<proteinExistence type="predicted"/>
<organism evidence="1 2">
    <name type="scientific">Rhynchosporium graminicola</name>
    <dbReference type="NCBI Taxonomy" id="2792576"/>
    <lineage>
        <taxon>Eukaryota</taxon>
        <taxon>Fungi</taxon>
        <taxon>Dikarya</taxon>
        <taxon>Ascomycota</taxon>
        <taxon>Pezizomycotina</taxon>
        <taxon>Leotiomycetes</taxon>
        <taxon>Helotiales</taxon>
        <taxon>Ploettnerulaceae</taxon>
        <taxon>Rhynchosporium</taxon>
    </lineage>
</organism>
<dbReference type="EMBL" id="FJUW01000035">
    <property type="protein sequence ID" value="CZT05303.1"/>
    <property type="molecule type" value="Genomic_DNA"/>
</dbReference>
<dbReference type="InterPro" id="IPR029068">
    <property type="entry name" value="Glyas_Bleomycin-R_OHBP_Dase"/>
</dbReference>
<evidence type="ECO:0000313" key="1">
    <source>
        <dbReference type="EMBL" id="CZT05303.1"/>
    </source>
</evidence>
<gene>
    <name evidence="1" type="ORF">RCO7_08560</name>
</gene>
<protein>
    <recommendedName>
        <fullName evidence="3">Methylmalonyl-CoA epimerase</fullName>
    </recommendedName>
</protein>
<dbReference type="Proteomes" id="UP000178129">
    <property type="component" value="Unassembled WGS sequence"/>
</dbReference>
<name>A0A1E1L4H8_9HELO</name>
<dbReference type="Gene3D" id="3.10.180.10">
    <property type="entry name" value="2,3-Dihydroxybiphenyl 1,2-Dioxygenase, domain 1"/>
    <property type="match status" value="1"/>
</dbReference>
<dbReference type="InParanoid" id="A0A1E1L4H8"/>
<sequence length="180" mass="20541">MEPPTTESPPTLAPTFLGNVVEICIVTPDHIKTLNGLLKLGIGPFQIHRFTAANVTQQTFRGQPARFELIVCFATQGSMVWEIMQPVTGPSIMAEFLERKGEGIHHVAFDCNHVPPKQRREEFEKRGFEVVQSGVWRGKRGACEFTFFDTEEETTTCFESYHFSEDWEDPEDTVWYPAKE</sequence>
<accession>A0A1E1L4H8</accession>
<evidence type="ECO:0000313" key="2">
    <source>
        <dbReference type="Proteomes" id="UP000178129"/>
    </source>
</evidence>